<sequence length="77" mass="8807">MFLSDNKMMSLSSSDCIRLKVGTLVSDRTFIDSMRTYSTNIEMQTLRIYSANPDKAPATRSGEVIENHICWFHNDSQ</sequence>
<proteinExistence type="predicted"/>
<accession>U2MQ48</accession>
<reference evidence="1 2" key="1">
    <citation type="submission" date="2013-08" db="EMBL/GenBank/DDBJ databases">
        <authorList>
            <person name="Durkin A.S."/>
            <person name="Haft D.R."/>
            <person name="McCorrison J."/>
            <person name="Torralba M."/>
            <person name="Gillis M."/>
            <person name="Haft D.H."/>
            <person name="Methe B."/>
            <person name="Sutton G."/>
            <person name="Nelson K.E."/>
        </authorList>
    </citation>
    <scope>NUCLEOTIDE SEQUENCE [LARGE SCALE GENOMIC DNA]</scope>
    <source>
        <strain evidence="1 2">F0068</strain>
    </source>
</reference>
<evidence type="ECO:0000313" key="1">
    <source>
        <dbReference type="EMBL" id="ERK01399.1"/>
    </source>
</evidence>
<comment type="caution">
    <text evidence="1">The sequence shown here is derived from an EMBL/GenBank/DDBJ whole genome shotgun (WGS) entry which is preliminary data.</text>
</comment>
<dbReference type="AlphaFoldDB" id="U2MQ48"/>
<dbReference type="Proteomes" id="UP000016600">
    <property type="component" value="Unassembled WGS sequence"/>
</dbReference>
<name>U2MQ48_9BACT</name>
<keyword evidence="2" id="KW-1185">Reference proteome</keyword>
<organism evidence="1 2">
    <name type="scientific">Hoylesella pleuritidis F0068</name>
    <dbReference type="NCBI Taxonomy" id="1081904"/>
    <lineage>
        <taxon>Bacteria</taxon>
        <taxon>Pseudomonadati</taxon>
        <taxon>Bacteroidota</taxon>
        <taxon>Bacteroidia</taxon>
        <taxon>Bacteroidales</taxon>
        <taxon>Prevotellaceae</taxon>
        <taxon>Hoylesella</taxon>
    </lineage>
</organism>
<dbReference type="EMBL" id="AWET01000029">
    <property type="protein sequence ID" value="ERK01399.1"/>
    <property type="molecule type" value="Genomic_DNA"/>
</dbReference>
<gene>
    <name evidence="1" type="ORF">HMPREF1218_1692</name>
</gene>
<dbReference type="PATRIC" id="fig|1081904.3.peg.1297"/>
<protein>
    <submittedName>
        <fullName evidence="1">Uncharacterized protein</fullName>
    </submittedName>
</protein>
<evidence type="ECO:0000313" key="2">
    <source>
        <dbReference type="Proteomes" id="UP000016600"/>
    </source>
</evidence>